<dbReference type="Proteomes" id="UP000325579">
    <property type="component" value="Unassembled WGS sequence"/>
</dbReference>
<evidence type="ECO:0000256" key="1">
    <source>
        <dbReference type="SAM" id="MobiDB-lite"/>
    </source>
</evidence>
<keyword evidence="3" id="KW-1185">Reference proteome</keyword>
<evidence type="ECO:0000313" key="2">
    <source>
        <dbReference type="EMBL" id="KAE8397895.1"/>
    </source>
</evidence>
<feature type="region of interest" description="Disordered" evidence="1">
    <location>
        <begin position="158"/>
        <end position="181"/>
    </location>
</feature>
<feature type="compositionally biased region" description="Low complexity" evidence="1">
    <location>
        <begin position="158"/>
        <end position="175"/>
    </location>
</feature>
<proteinExistence type="predicted"/>
<dbReference type="EMBL" id="ML736874">
    <property type="protein sequence ID" value="KAE8397895.1"/>
    <property type="molecule type" value="Genomic_DNA"/>
</dbReference>
<dbReference type="RefSeq" id="XP_031935214.1">
    <property type="nucleotide sequence ID" value="XM_032088375.1"/>
</dbReference>
<dbReference type="AlphaFoldDB" id="A0A5N7CUL7"/>
<sequence length="181" mass="20761">MHLKFASPELTWVMEDEQHGSPNHVQWLAYLKELGMLFGCWNHPEVWHSFCDSYSGMRDVLLQFDNWYTANRGPSDLVGEWKKFNQLELKRIVEKGKASAQYLKESRKPVPGFWGWWWTLKWQGAVYLFPGGLSVSVWHDQAGSDLREFAVASDGSWTGHSVSSSRSSSETCTSGCLPRRT</sequence>
<accession>A0A5N6HTQ8</accession>
<gene>
    <name evidence="2" type="ORF">BDV37DRAFT_289015</name>
</gene>
<dbReference type="GeneID" id="43673066"/>
<dbReference type="OrthoDB" id="4467385at2759"/>
<reference evidence="2 3" key="1">
    <citation type="submission" date="2019-04" db="EMBL/GenBank/DDBJ databases">
        <authorList>
            <consortium name="DOE Joint Genome Institute"/>
            <person name="Mondo S."/>
            <person name="Kjaerbolling I."/>
            <person name="Vesth T."/>
            <person name="Frisvad J.C."/>
            <person name="Nybo J.L."/>
            <person name="Theobald S."/>
            <person name="Kildgaard S."/>
            <person name="Isbrandt T."/>
            <person name="Kuo A."/>
            <person name="Sato A."/>
            <person name="Lyhne E.K."/>
            <person name="Kogle M.E."/>
            <person name="Wiebenga A."/>
            <person name="Kun R.S."/>
            <person name="Lubbers R.J."/>
            <person name="Makela M.R."/>
            <person name="Barry K."/>
            <person name="Chovatia M."/>
            <person name="Clum A."/>
            <person name="Daum C."/>
            <person name="Haridas S."/>
            <person name="He G."/>
            <person name="LaButti K."/>
            <person name="Lipzen A."/>
            <person name="Riley R."/>
            <person name="Salamov A."/>
            <person name="Simmons B.A."/>
            <person name="Magnuson J.K."/>
            <person name="Henrissat B."/>
            <person name="Mortensen U.H."/>
            <person name="Larsen T.O."/>
            <person name="Devries R.P."/>
            <person name="Grigoriev I.V."/>
            <person name="Machida M."/>
            <person name="Baker S.E."/>
            <person name="Andersen M.R."/>
            <person name="Cantor M.N."/>
            <person name="Hua S.X."/>
        </authorList>
    </citation>
    <scope>NUCLEOTIDE SEQUENCE [LARGE SCALE GENOMIC DNA]</scope>
    <source>
        <strain evidence="2 3">CBS 119388</strain>
    </source>
</reference>
<evidence type="ECO:0000313" key="3">
    <source>
        <dbReference type="Proteomes" id="UP000325579"/>
    </source>
</evidence>
<protein>
    <submittedName>
        <fullName evidence="2">Uncharacterized protein</fullName>
    </submittedName>
</protein>
<name>A0A5N7CUL7_9EURO</name>
<accession>A0A5N7CUL7</accession>
<organism evidence="2 3">
    <name type="scientific">Aspergillus pseudonomiae</name>
    <dbReference type="NCBI Taxonomy" id="1506151"/>
    <lineage>
        <taxon>Eukaryota</taxon>
        <taxon>Fungi</taxon>
        <taxon>Dikarya</taxon>
        <taxon>Ascomycota</taxon>
        <taxon>Pezizomycotina</taxon>
        <taxon>Eurotiomycetes</taxon>
        <taxon>Eurotiomycetidae</taxon>
        <taxon>Eurotiales</taxon>
        <taxon>Aspergillaceae</taxon>
        <taxon>Aspergillus</taxon>
        <taxon>Aspergillus subgen. Circumdati</taxon>
    </lineage>
</organism>